<dbReference type="AlphaFoldDB" id="U4TVX8"/>
<keyword evidence="2" id="KW-1185">Reference proteome</keyword>
<accession>U4TVX8</accession>
<proteinExistence type="predicted"/>
<evidence type="ECO:0000313" key="1">
    <source>
        <dbReference type="EMBL" id="ERL65998.1"/>
    </source>
</evidence>
<protein>
    <submittedName>
        <fullName evidence="1">Uncharacterized protein</fullName>
    </submittedName>
</protein>
<sequence length="54" mass="6129">MAAYSPEAELNAVAWLSTVSMRWFDRLYSTGRMVLSGFAFILHLEESKTLTKMA</sequence>
<name>U4TVX8_9LACO</name>
<gene>
    <name evidence="1" type="ORF">L248_2074</name>
</gene>
<evidence type="ECO:0000313" key="2">
    <source>
        <dbReference type="Proteomes" id="UP000030647"/>
    </source>
</evidence>
<dbReference type="HOGENOM" id="CLU_3044795_0_0_9"/>
<dbReference type="EMBL" id="KI271584">
    <property type="protein sequence ID" value="ERL65998.1"/>
    <property type="molecule type" value="Genomic_DNA"/>
</dbReference>
<reference evidence="2" key="1">
    <citation type="journal article" date="2013" name="Genome Announc.">
        <title>Whole-Genome Sequencing of Lactobacillus shenzhenensis Strain LY-73T.</title>
        <authorList>
            <person name="Lin Z."/>
            <person name="Liu Z."/>
            <person name="Yang R."/>
            <person name="Zou Y."/>
            <person name="Wan D."/>
            <person name="Chen J."/>
            <person name="Guo M."/>
            <person name="Zhao J."/>
            <person name="Fang C."/>
            <person name="Yang R."/>
            <person name="Liu F."/>
        </authorList>
    </citation>
    <scope>NUCLEOTIDE SEQUENCE [LARGE SCALE GENOMIC DNA]</scope>
    <source>
        <strain evidence="2">LY-73</strain>
    </source>
</reference>
<dbReference type="Proteomes" id="UP000030647">
    <property type="component" value="Unassembled WGS sequence"/>
</dbReference>
<organism evidence="1 2">
    <name type="scientific">Schleiferilactobacillus shenzhenensis LY-73</name>
    <dbReference type="NCBI Taxonomy" id="1231336"/>
    <lineage>
        <taxon>Bacteria</taxon>
        <taxon>Bacillati</taxon>
        <taxon>Bacillota</taxon>
        <taxon>Bacilli</taxon>
        <taxon>Lactobacillales</taxon>
        <taxon>Lactobacillaceae</taxon>
        <taxon>Schleiferilactobacillus</taxon>
    </lineage>
</organism>